<evidence type="ECO:0000256" key="6">
    <source>
        <dbReference type="ARBA" id="ARBA00056644"/>
    </source>
</evidence>
<dbReference type="GO" id="GO:0016018">
    <property type="term" value="F:cyclosporin A binding"/>
    <property type="evidence" value="ECO:0007669"/>
    <property type="project" value="TreeGrafter"/>
</dbReference>
<keyword evidence="8" id="KW-0812">Transmembrane</keyword>
<dbReference type="PANTHER" id="PTHR11071">
    <property type="entry name" value="PEPTIDYL-PROLYL CIS-TRANS ISOMERASE"/>
    <property type="match status" value="1"/>
</dbReference>
<sequence length="238" mass="26579">MKFSELLWILQILFLLIDSASAATYKVTSQVFLDVVYDGKDLGRIVIGLFGEEAPKTVRNFRKICLKGINGKSYNGTRFHRVIKRFMVQGGDIVSGDGRGSLSIYGDTFDDENLNLLHTGPGFVGMANRGPDTNGCQFYLTTMATPWLNGKHTIFGKVVEGQGIVHQIEQVKTNSEDVPVKPVRIKKCGNVPTKGTYTISDDSSNLWTWIRASVVPLGMSFSILGFFHWVFRQLNRYS</sequence>
<dbReference type="FunFam" id="2.40.100.10:FF:000019">
    <property type="entry name" value="Peptidyl-prolyl cis-trans isomerase"/>
    <property type="match status" value="1"/>
</dbReference>
<dbReference type="PROSITE" id="PS00170">
    <property type="entry name" value="CSA_PPIASE_1"/>
    <property type="match status" value="1"/>
</dbReference>
<protein>
    <recommendedName>
        <fullName evidence="7">Peptidyl-prolyl cis-trans isomerase</fullName>
        <shortName evidence="7">PPIase</shortName>
        <ecNumber evidence="7">5.2.1.8</ecNumber>
    </recommendedName>
</protein>
<evidence type="ECO:0000256" key="8">
    <source>
        <dbReference type="SAM" id="Phobius"/>
    </source>
</evidence>
<evidence type="ECO:0000313" key="10">
    <source>
        <dbReference type="EMBL" id="MBC1175204.1"/>
    </source>
</evidence>
<keyword evidence="3 7" id="KW-0732">Signal</keyword>
<dbReference type="EC" id="5.2.1.8" evidence="7"/>
<keyword evidence="8" id="KW-0472">Membrane</keyword>
<dbReference type="PRINTS" id="PR00153">
    <property type="entry name" value="CSAPPISMRASE"/>
</dbReference>
<evidence type="ECO:0000256" key="5">
    <source>
        <dbReference type="ARBA" id="ARBA00023235"/>
    </source>
</evidence>
<dbReference type="EMBL" id="GITU01006501">
    <property type="protein sequence ID" value="MBC1175204.1"/>
    <property type="molecule type" value="Transcribed_RNA"/>
</dbReference>
<evidence type="ECO:0000256" key="7">
    <source>
        <dbReference type="RuleBase" id="RU363019"/>
    </source>
</evidence>
<evidence type="ECO:0000256" key="2">
    <source>
        <dbReference type="ARBA" id="ARBA00007365"/>
    </source>
</evidence>
<keyword evidence="4 7" id="KW-0697">Rotamase</keyword>
<reference evidence="10" key="1">
    <citation type="journal article" date="2020" name="BMC">
        <title>Leishmania infection induces a limited differential gene expression in the sand fly midgut.</title>
        <authorList>
            <person name="Coutinho-Abreu I.V."/>
            <person name="Serafim T.D."/>
            <person name="Meneses C."/>
            <person name="Kamhawi S."/>
            <person name="Oliveira F."/>
            <person name="Valenzuela J.G."/>
        </authorList>
    </citation>
    <scope>NUCLEOTIDE SEQUENCE</scope>
    <source>
        <strain evidence="10">Jacobina</strain>
        <tissue evidence="10">Midgut</tissue>
    </source>
</reference>
<feature type="chain" id="PRO_5029036876" description="Peptidyl-prolyl cis-trans isomerase" evidence="7">
    <location>
        <begin position="23"/>
        <end position="238"/>
    </location>
</feature>
<dbReference type="Gene3D" id="2.40.100.10">
    <property type="entry name" value="Cyclophilin-like"/>
    <property type="match status" value="1"/>
</dbReference>
<evidence type="ECO:0000256" key="4">
    <source>
        <dbReference type="ARBA" id="ARBA00023110"/>
    </source>
</evidence>
<dbReference type="AlphaFoldDB" id="A0A7G3AT00"/>
<feature type="transmembrane region" description="Helical" evidence="8">
    <location>
        <begin position="206"/>
        <end position="231"/>
    </location>
</feature>
<keyword evidence="8" id="KW-1133">Transmembrane helix</keyword>
<name>A0A7G3AT00_LUTLO</name>
<evidence type="ECO:0000256" key="1">
    <source>
        <dbReference type="ARBA" id="ARBA00000971"/>
    </source>
</evidence>
<dbReference type="Pfam" id="PF00160">
    <property type="entry name" value="Pro_isomerase"/>
    <property type="match status" value="1"/>
</dbReference>
<dbReference type="GO" id="GO:0006457">
    <property type="term" value="P:protein folding"/>
    <property type="evidence" value="ECO:0007669"/>
    <property type="project" value="InterPro"/>
</dbReference>
<proteinExistence type="inferred from homology"/>
<feature type="signal peptide" evidence="7">
    <location>
        <begin position="1"/>
        <end position="22"/>
    </location>
</feature>
<dbReference type="GO" id="GO:0005737">
    <property type="term" value="C:cytoplasm"/>
    <property type="evidence" value="ECO:0007669"/>
    <property type="project" value="TreeGrafter"/>
</dbReference>
<comment type="function">
    <text evidence="6">PPIases accelerate the folding of proteins. It catalyzes the cis-trans isomerization of proline imidic peptide bonds in oligopeptides. Acts on the folding of rhodopsin RH1 and RH2 (but not RH3) and is required for visual transduction.</text>
</comment>
<dbReference type="PROSITE" id="PS50072">
    <property type="entry name" value="CSA_PPIASE_2"/>
    <property type="match status" value="1"/>
</dbReference>
<accession>A0A7G3AT00</accession>
<keyword evidence="5 7" id="KW-0413">Isomerase</keyword>
<feature type="domain" description="PPIase cyclophilin-type" evidence="9">
    <location>
        <begin position="32"/>
        <end position="190"/>
    </location>
</feature>
<evidence type="ECO:0000256" key="3">
    <source>
        <dbReference type="ARBA" id="ARBA00022729"/>
    </source>
</evidence>
<evidence type="ECO:0000259" key="9">
    <source>
        <dbReference type="PROSITE" id="PS50072"/>
    </source>
</evidence>
<comment type="similarity">
    <text evidence="2 7">Belongs to the cyclophilin-type PPIase family.</text>
</comment>
<organism evidence="10">
    <name type="scientific">Lutzomyia longipalpis</name>
    <name type="common">Sand fly</name>
    <dbReference type="NCBI Taxonomy" id="7200"/>
    <lineage>
        <taxon>Eukaryota</taxon>
        <taxon>Metazoa</taxon>
        <taxon>Ecdysozoa</taxon>
        <taxon>Arthropoda</taxon>
        <taxon>Hexapoda</taxon>
        <taxon>Insecta</taxon>
        <taxon>Pterygota</taxon>
        <taxon>Neoptera</taxon>
        <taxon>Endopterygota</taxon>
        <taxon>Diptera</taxon>
        <taxon>Nematocera</taxon>
        <taxon>Psychodoidea</taxon>
        <taxon>Psychodidae</taxon>
        <taxon>Lutzomyia</taxon>
        <taxon>Lutzomyia</taxon>
    </lineage>
</organism>
<dbReference type="PANTHER" id="PTHR11071:SF478">
    <property type="entry name" value="PEPTIDYL-PROLYL CIS-TRANS ISOMERASE, RHODOPSIN-SPECIFIC ISOZYME"/>
    <property type="match status" value="1"/>
</dbReference>
<dbReference type="GO" id="GO:0003755">
    <property type="term" value="F:peptidyl-prolyl cis-trans isomerase activity"/>
    <property type="evidence" value="ECO:0007669"/>
    <property type="project" value="UniProtKB-UniRule"/>
</dbReference>
<dbReference type="InterPro" id="IPR002130">
    <property type="entry name" value="Cyclophilin-type_PPIase_dom"/>
</dbReference>
<dbReference type="InterPro" id="IPR020892">
    <property type="entry name" value="Cyclophilin-type_PPIase_CS"/>
</dbReference>
<dbReference type="InterPro" id="IPR029000">
    <property type="entry name" value="Cyclophilin-like_dom_sf"/>
</dbReference>
<comment type="catalytic activity">
    <reaction evidence="1 7">
        <text>[protein]-peptidylproline (omega=180) = [protein]-peptidylproline (omega=0)</text>
        <dbReference type="Rhea" id="RHEA:16237"/>
        <dbReference type="Rhea" id="RHEA-COMP:10747"/>
        <dbReference type="Rhea" id="RHEA-COMP:10748"/>
        <dbReference type="ChEBI" id="CHEBI:83833"/>
        <dbReference type="ChEBI" id="CHEBI:83834"/>
        <dbReference type="EC" id="5.2.1.8"/>
    </reaction>
</comment>
<dbReference type="VEuPathDB" id="VectorBase:LLONM1_008495"/>
<dbReference type="SUPFAM" id="SSF50891">
    <property type="entry name" value="Cyclophilin-like"/>
    <property type="match status" value="1"/>
</dbReference>